<organism evidence="1 2">
    <name type="scientific">Staphylococcus cohnii</name>
    <dbReference type="NCBI Taxonomy" id="29382"/>
    <lineage>
        <taxon>Bacteria</taxon>
        <taxon>Bacillati</taxon>
        <taxon>Bacillota</taxon>
        <taxon>Bacilli</taxon>
        <taxon>Bacillales</taxon>
        <taxon>Staphylococcaceae</taxon>
        <taxon>Staphylococcus</taxon>
        <taxon>Staphylococcus cohnii species complex</taxon>
    </lineage>
</organism>
<dbReference type="PANTHER" id="PTHR38733:SF1">
    <property type="entry name" value="TYPE IV METHYL-DIRECTED RESTRICTION ENZYME ECOKMCRBC"/>
    <property type="match status" value="1"/>
</dbReference>
<dbReference type="Proteomes" id="UP000241208">
    <property type="component" value="Unassembled WGS sequence"/>
</dbReference>
<reference evidence="1 2" key="1">
    <citation type="journal article" date="2016" name="Front. Microbiol.">
        <title>Comprehensive Phylogenetic Analysis of Bovine Non-aureus Staphylococci Species Based on Whole-Genome Sequencing.</title>
        <authorList>
            <person name="Naushad S."/>
            <person name="Barkema H.W."/>
            <person name="Luby C."/>
            <person name="Condas L.A."/>
            <person name="Nobrega D.B."/>
            <person name="Carson D.A."/>
            <person name="De Buck J."/>
        </authorList>
    </citation>
    <scope>NUCLEOTIDE SEQUENCE [LARGE SCALE GENOMIC DNA]</scope>
    <source>
        <strain evidence="1 2">SNUC 3829</strain>
    </source>
</reference>
<dbReference type="NCBIfam" id="NF007277">
    <property type="entry name" value="PRK09736.1"/>
    <property type="match status" value="1"/>
</dbReference>
<dbReference type="PIRSF" id="PIRSF003109">
    <property type="entry name" value="McrC"/>
    <property type="match status" value="1"/>
</dbReference>
<gene>
    <name evidence="1" type="ORF">BUY34_11045</name>
</gene>
<dbReference type="InterPro" id="IPR019292">
    <property type="entry name" value="McrC"/>
</dbReference>
<dbReference type="AlphaFoldDB" id="A0A2T4LQ68"/>
<protein>
    <submittedName>
        <fullName evidence="1">5-methylcytosine-specific restriction endonuclease system specificity protein McrC</fullName>
    </submittedName>
</protein>
<sequence>MIAIKNVYYMLSYAYKVLNEKGYRKVATEDFENAIDLYAAILIKGVSIQLKRGLHHEYVEEKESLKMVRGKINITESIKNLDIMNQKLNCSYDEFSINMYMNKIIKTTMILLLKTEISNERKKKIKKLLLFFDKVDTLEKHNINWNLQFTRNNQTYKMLTSICYLIIKGLLQSKKDGSNQLMDYSDEQQLSRLFEKFIFEYYKKEFPQLTVTASYIPWMVDDGVSDMLPVMKTDIILSCNNKYLIIDTKYYTKTLQNNYGVNKIHSGNLYQIFTYVKNLDIDLKEKSAKVSGMLLYAKTDEKVVPDNDYQMSGNHISVKTLDLNCDFVQVSEQLNQIVLEYFKI</sequence>
<dbReference type="InterPro" id="IPR014407">
    <property type="entry name" value="McrC_bac"/>
</dbReference>
<evidence type="ECO:0000313" key="1">
    <source>
        <dbReference type="EMBL" id="PTF65332.1"/>
    </source>
</evidence>
<dbReference type="PANTHER" id="PTHR38733">
    <property type="entry name" value="PROTEIN MCRC"/>
    <property type="match status" value="1"/>
</dbReference>
<evidence type="ECO:0000313" key="2">
    <source>
        <dbReference type="Proteomes" id="UP000241208"/>
    </source>
</evidence>
<dbReference type="Pfam" id="PF10117">
    <property type="entry name" value="McrBC"/>
    <property type="match status" value="1"/>
</dbReference>
<dbReference type="RefSeq" id="WP_107523672.1">
    <property type="nucleotide sequence ID" value="NZ_JABXWZ010000008.1"/>
</dbReference>
<accession>A0A2T4LQ68</accession>
<proteinExistence type="predicted"/>
<dbReference type="GO" id="GO:0004519">
    <property type="term" value="F:endonuclease activity"/>
    <property type="evidence" value="ECO:0007669"/>
    <property type="project" value="UniProtKB-KW"/>
</dbReference>
<keyword evidence="1" id="KW-0255">Endonuclease</keyword>
<keyword evidence="1" id="KW-0540">Nuclease</keyword>
<dbReference type="EMBL" id="PYZR01000157">
    <property type="protein sequence ID" value="PTF65332.1"/>
    <property type="molecule type" value="Genomic_DNA"/>
</dbReference>
<keyword evidence="1" id="KW-0378">Hydrolase</keyword>
<comment type="caution">
    <text evidence="1">The sequence shown here is derived from an EMBL/GenBank/DDBJ whole genome shotgun (WGS) entry which is preliminary data.</text>
</comment>
<name>A0A2T4LQ68_9STAP</name>
<dbReference type="GO" id="GO:0009307">
    <property type="term" value="P:DNA restriction-modification system"/>
    <property type="evidence" value="ECO:0007669"/>
    <property type="project" value="InterPro"/>
</dbReference>